<feature type="chain" id="PRO_5047194647" evidence="2">
    <location>
        <begin position="20"/>
        <end position="401"/>
    </location>
</feature>
<gene>
    <name evidence="3" type="ORF">OLW01_06450</name>
</gene>
<dbReference type="Proteomes" id="UP001163726">
    <property type="component" value="Chromosome"/>
</dbReference>
<evidence type="ECO:0000313" key="4">
    <source>
        <dbReference type="Proteomes" id="UP001163726"/>
    </source>
</evidence>
<dbReference type="SUPFAM" id="SSF56935">
    <property type="entry name" value="Porins"/>
    <property type="match status" value="1"/>
</dbReference>
<evidence type="ECO:0000256" key="2">
    <source>
        <dbReference type="SAM" id="SignalP"/>
    </source>
</evidence>
<reference evidence="3" key="1">
    <citation type="submission" date="2022-10" db="EMBL/GenBank/DDBJ databases">
        <title>Catenovulum adriacola sp. nov. isolated in the Harbour of Susak.</title>
        <authorList>
            <person name="Schoch T."/>
            <person name="Reich S.J."/>
            <person name="Stoeferle S."/>
            <person name="Flaiz M."/>
            <person name="Kazda M."/>
            <person name="Riedel C.U."/>
            <person name="Duerre P."/>
        </authorList>
    </citation>
    <scope>NUCLEOTIDE SEQUENCE</scope>
    <source>
        <strain evidence="3">TS8</strain>
    </source>
</reference>
<dbReference type="Gene3D" id="2.40.160.60">
    <property type="entry name" value="Outer membrane protein transport protein (OMPP1/FadL/TodX)"/>
    <property type="match status" value="1"/>
</dbReference>
<protein>
    <submittedName>
        <fullName evidence="3">Conjugal transfer protein TraF</fullName>
    </submittedName>
</protein>
<dbReference type="EMBL" id="CP109965">
    <property type="protein sequence ID" value="WAJ71433.1"/>
    <property type="molecule type" value="Genomic_DNA"/>
</dbReference>
<keyword evidence="1" id="KW-0175">Coiled coil</keyword>
<evidence type="ECO:0000256" key="1">
    <source>
        <dbReference type="SAM" id="Coils"/>
    </source>
</evidence>
<dbReference type="InterPro" id="IPR032811">
    <property type="entry name" value="Put_conjugal_transfer"/>
</dbReference>
<proteinExistence type="predicted"/>
<organism evidence="3 4">
    <name type="scientific">Catenovulum adriaticum</name>
    <dbReference type="NCBI Taxonomy" id="2984846"/>
    <lineage>
        <taxon>Bacteria</taxon>
        <taxon>Pseudomonadati</taxon>
        <taxon>Pseudomonadota</taxon>
        <taxon>Gammaproteobacteria</taxon>
        <taxon>Alteromonadales</taxon>
        <taxon>Alteromonadaceae</taxon>
        <taxon>Catenovulum</taxon>
    </lineage>
</organism>
<keyword evidence="4" id="KW-1185">Reference proteome</keyword>
<dbReference type="Pfam" id="PF13729">
    <property type="entry name" value="TraF_2"/>
    <property type="match status" value="1"/>
</dbReference>
<name>A0ABY7APD5_9ALTE</name>
<feature type="signal peptide" evidence="2">
    <location>
        <begin position="1"/>
        <end position="19"/>
    </location>
</feature>
<keyword evidence="2" id="KW-0732">Signal</keyword>
<sequence length="401" mass="43946">MKKLSFAILMSLYGVHAQAAEIRAMGMGGVSSVGGSYLSAPTNNPALLASQIDETDDFGMILPGLSIEAEDSDDLANGIDEFQDAYDRLEDALDNYQANPDPNADPKMIAKEEKEALIEAFTGLDSELLIGVDAGLVIAGHTRFGSMALFGDTQIDAKLIADIDEDHDSEVIREAKSTEELEDNLNSAAQVIAANVLELGVTYADNYEYQGHQFSVGITLKNQRVDFFNYRENISDFDEDDFDADEYLNDESNFNVDLGMVYKVDQNWTLGLSARNLMSADYSSIEVNDNIVTYKIGPEFTLGAAYQASYVTIAADVELTGTERFNGSEDDSQYASIGIEGDLFKWAQLRLGYKHDIEGNYDGKYTFGLGLAPFGVFHVDLAGQYAEDRKGALGLQLSYTF</sequence>
<accession>A0ABY7APD5</accession>
<feature type="coiled-coil region" evidence="1">
    <location>
        <begin position="72"/>
        <end position="99"/>
    </location>
</feature>
<dbReference type="RefSeq" id="WP_268075924.1">
    <property type="nucleotide sequence ID" value="NZ_CP109965.1"/>
</dbReference>
<evidence type="ECO:0000313" key="3">
    <source>
        <dbReference type="EMBL" id="WAJ71433.1"/>
    </source>
</evidence>